<dbReference type="PANTHER" id="PTHR34535">
    <property type="entry name" value="HYDROGENASE MATURATION FACTOR HYPA"/>
    <property type="match status" value="1"/>
</dbReference>
<reference evidence="4 5" key="1">
    <citation type="submission" date="2020-09" db="EMBL/GenBank/DDBJ databases">
        <title>Characterization of Treponema spp. from bovine digital dermatitis in Korea.</title>
        <authorList>
            <person name="Espiritu H.M."/>
            <person name="Cho Y.I."/>
            <person name="Mamuad L."/>
        </authorList>
    </citation>
    <scope>NUCLEOTIDE SEQUENCE [LARGE SCALE GENOMIC DNA]</scope>
    <source>
        <strain evidence="4 5">KS1</strain>
    </source>
</reference>
<keyword evidence="1" id="KW-0533">Nickel</keyword>
<dbReference type="RefSeq" id="WP_024466860.1">
    <property type="nucleotide sequence ID" value="NZ_CP061839.1"/>
</dbReference>
<evidence type="ECO:0000313" key="5">
    <source>
        <dbReference type="Proteomes" id="UP000593915"/>
    </source>
</evidence>
<dbReference type="PANTHER" id="PTHR34535:SF3">
    <property type="entry name" value="HYDROGENASE MATURATION FACTOR HYPA"/>
    <property type="match status" value="1"/>
</dbReference>
<dbReference type="Pfam" id="PF01155">
    <property type="entry name" value="HypA"/>
    <property type="match status" value="1"/>
</dbReference>
<dbReference type="InterPro" id="IPR000688">
    <property type="entry name" value="HypA/HybF"/>
</dbReference>
<keyword evidence="3" id="KW-0862">Zinc</keyword>
<gene>
    <name evidence="4" type="ORF">IFE08_12665</name>
</gene>
<accession>A0A7S7AWI2</accession>
<sequence length="124" mass="14085">MHELGIVFEITKRVKTVSTEYDIAPEDIAAVVLEIGEASTIIPRYLKECWPAAVDRTEFEHVELQTEVITATVSCKTCGKVYEYLKNNRKCPICGSEEAALVTGREFQIKEILLFEDEENNEEN</sequence>
<dbReference type="GO" id="GO:0016151">
    <property type="term" value="F:nickel cation binding"/>
    <property type="evidence" value="ECO:0007669"/>
    <property type="project" value="InterPro"/>
</dbReference>
<proteinExistence type="predicted"/>
<evidence type="ECO:0000313" key="4">
    <source>
        <dbReference type="EMBL" id="QOW60636.1"/>
    </source>
</evidence>
<protein>
    <submittedName>
        <fullName evidence="4">Hydrogenase maturation nickel metallochaperone HypA</fullName>
    </submittedName>
</protein>
<keyword evidence="2" id="KW-0479">Metal-binding</keyword>
<organism evidence="4 5">
    <name type="scientific">Treponema pedis</name>
    <dbReference type="NCBI Taxonomy" id="409322"/>
    <lineage>
        <taxon>Bacteria</taxon>
        <taxon>Pseudomonadati</taxon>
        <taxon>Spirochaetota</taxon>
        <taxon>Spirochaetia</taxon>
        <taxon>Spirochaetales</taxon>
        <taxon>Treponemataceae</taxon>
        <taxon>Treponema</taxon>
    </lineage>
</organism>
<dbReference type="EMBL" id="CP061839">
    <property type="protein sequence ID" value="QOW60636.1"/>
    <property type="molecule type" value="Genomic_DNA"/>
</dbReference>
<dbReference type="PIRSF" id="PIRSF004761">
    <property type="entry name" value="Hydrgn_mat_HypA"/>
    <property type="match status" value="1"/>
</dbReference>
<evidence type="ECO:0000256" key="1">
    <source>
        <dbReference type="ARBA" id="ARBA00022596"/>
    </source>
</evidence>
<evidence type="ECO:0000256" key="3">
    <source>
        <dbReference type="ARBA" id="ARBA00022833"/>
    </source>
</evidence>
<dbReference type="GO" id="GO:0008270">
    <property type="term" value="F:zinc ion binding"/>
    <property type="evidence" value="ECO:0007669"/>
    <property type="project" value="TreeGrafter"/>
</dbReference>
<dbReference type="GO" id="GO:0051604">
    <property type="term" value="P:protein maturation"/>
    <property type="evidence" value="ECO:0007669"/>
    <property type="project" value="InterPro"/>
</dbReference>
<dbReference type="AlphaFoldDB" id="A0A7S7AWI2"/>
<evidence type="ECO:0000256" key="2">
    <source>
        <dbReference type="ARBA" id="ARBA00022723"/>
    </source>
</evidence>
<name>A0A7S7AWI2_9SPIR</name>
<dbReference type="Proteomes" id="UP000593915">
    <property type="component" value="Chromosome"/>
</dbReference>
<dbReference type="Gene3D" id="3.30.2320.80">
    <property type="match status" value="1"/>
</dbReference>